<comment type="caution">
    <text evidence="4">The sequence shown here is derived from an EMBL/GenBank/DDBJ whole genome shotgun (WGS) entry which is preliminary data.</text>
</comment>
<keyword evidence="5" id="KW-1185">Reference proteome</keyword>
<reference evidence="5" key="1">
    <citation type="journal article" date="2019" name="Int. J. Syst. Evol. Microbiol.">
        <title>The Global Catalogue of Microorganisms (GCM) 10K type strain sequencing project: providing services to taxonomists for standard genome sequencing and annotation.</title>
        <authorList>
            <consortium name="The Broad Institute Genomics Platform"/>
            <consortium name="The Broad Institute Genome Sequencing Center for Infectious Disease"/>
            <person name="Wu L."/>
            <person name="Ma J."/>
        </authorList>
    </citation>
    <scope>NUCLEOTIDE SEQUENCE [LARGE SCALE GENOMIC DNA]</scope>
    <source>
        <strain evidence="5">CGMCC 4.7192</strain>
    </source>
</reference>
<dbReference type="PROSITE" id="PS00166">
    <property type="entry name" value="ENOYL_COA_HYDRATASE"/>
    <property type="match status" value="1"/>
</dbReference>
<dbReference type="InterPro" id="IPR001753">
    <property type="entry name" value="Enoyl-CoA_hydra/iso"/>
</dbReference>
<sequence>MKNNTEEWVQTKAHGRVLEIILNRPPANAINRAMSRAIYAALRELQDNPDYSVGIIRGTGERIFCAGWDLKETAGEGGIDLDLENDPVHGHGPGGFAGITEFHDLTKPVIAAVNGAAVGGGFEIVLACDVVLMADHAFFSLPEMQRGILPDGGAVQKLPHMIPPNVAKEMFLTGRVMDAAEATRWGLVHKAVPVADLETQAMNMAQEIAKGAPLALQALKEVLGYMDGLTVKQSMAQVKPGGDADCPIYQKMITSQDAIEGITAFAQKRDPVWKGK</sequence>
<evidence type="ECO:0000313" key="5">
    <source>
        <dbReference type="Proteomes" id="UP001597294"/>
    </source>
</evidence>
<proteinExistence type="inferred from homology"/>
<dbReference type="Proteomes" id="UP001597294">
    <property type="component" value="Unassembled WGS sequence"/>
</dbReference>
<dbReference type="SUPFAM" id="SSF52096">
    <property type="entry name" value="ClpP/crotonase"/>
    <property type="match status" value="1"/>
</dbReference>
<comment type="similarity">
    <text evidence="1 3">Belongs to the enoyl-CoA hydratase/isomerase family.</text>
</comment>
<dbReference type="RefSeq" id="WP_380250863.1">
    <property type="nucleotide sequence ID" value="NZ_JBHUII010000004.1"/>
</dbReference>
<evidence type="ECO:0000256" key="3">
    <source>
        <dbReference type="RuleBase" id="RU003707"/>
    </source>
</evidence>
<dbReference type="Gene3D" id="1.10.12.10">
    <property type="entry name" value="Lyase 2-enoyl-coa Hydratase, Chain A, domain 2"/>
    <property type="match status" value="1"/>
</dbReference>
<dbReference type="PANTHER" id="PTHR11941:SF54">
    <property type="entry name" value="ENOYL-COA HYDRATASE, MITOCHONDRIAL"/>
    <property type="match status" value="1"/>
</dbReference>
<dbReference type="InterPro" id="IPR014748">
    <property type="entry name" value="Enoyl-CoA_hydra_C"/>
</dbReference>
<dbReference type="Pfam" id="PF00378">
    <property type="entry name" value="ECH_1"/>
    <property type="match status" value="1"/>
</dbReference>
<dbReference type="InterPro" id="IPR018376">
    <property type="entry name" value="Enoyl-CoA_hyd/isom_CS"/>
</dbReference>
<evidence type="ECO:0000256" key="2">
    <source>
        <dbReference type="ARBA" id="ARBA00023239"/>
    </source>
</evidence>
<name>A0ABW5BIA8_9PROT</name>
<protein>
    <submittedName>
        <fullName evidence="4">Enoyl-CoA hydratase-related protein</fullName>
    </submittedName>
</protein>
<accession>A0ABW5BIA8</accession>
<dbReference type="PANTHER" id="PTHR11941">
    <property type="entry name" value="ENOYL-COA HYDRATASE-RELATED"/>
    <property type="match status" value="1"/>
</dbReference>
<gene>
    <name evidence="4" type="ORF">ACFSKO_09530</name>
</gene>
<evidence type="ECO:0000313" key="4">
    <source>
        <dbReference type="EMBL" id="MFD2205852.1"/>
    </source>
</evidence>
<evidence type="ECO:0000256" key="1">
    <source>
        <dbReference type="ARBA" id="ARBA00005254"/>
    </source>
</evidence>
<keyword evidence="2" id="KW-0456">Lyase</keyword>
<dbReference type="CDD" id="cd06558">
    <property type="entry name" value="crotonase-like"/>
    <property type="match status" value="1"/>
</dbReference>
<dbReference type="Gene3D" id="3.90.226.10">
    <property type="entry name" value="2-enoyl-CoA Hydratase, Chain A, domain 1"/>
    <property type="match status" value="1"/>
</dbReference>
<dbReference type="InterPro" id="IPR029045">
    <property type="entry name" value="ClpP/crotonase-like_dom_sf"/>
</dbReference>
<dbReference type="EMBL" id="JBHUII010000004">
    <property type="protein sequence ID" value="MFD2205852.1"/>
    <property type="molecule type" value="Genomic_DNA"/>
</dbReference>
<organism evidence="4 5">
    <name type="scientific">Kiloniella antarctica</name>
    <dbReference type="NCBI Taxonomy" id="1550907"/>
    <lineage>
        <taxon>Bacteria</taxon>
        <taxon>Pseudomonadati</taxon>
        <taxon>Pseudomonadota</taxon>
        <taxon>Alphaproteobacteria</taxon>
        <taxon>Rhodospirillales</taxon>
        <taxon>Kiloniellaceae</taxon>
        <taxon>Kiloniella</taxon>
    </lineage>
</organism>